<dbReference type="EMBL" id="CM031818">
    <property type="protein sequence ID" value="KAG6640119.1"/>
    <property type="molecule type" value="Genomic_DNA"/>
</dbReference>
<dbReference type="InterPro" id="IPR004046">
    <property type="entry name" value="GST_C"/>
</dbReference>
<evidence type="ECO:0000313" key="7">
    <source>
        <dbReference type="EMBL" id="KAG6640119.1"/>
    </source>
</evidence>
<organism evidence="7 8">
    <name type="scientific">Carya illinoinensis</name>
    <name type="common">Pecan</name>
    <dbReference type="NCBI Taxonomy" id="32201"/>
    <lineage>
        <taxon>Eukaryota</taxon>
        <taxon>Viridiplantae</taxon>
        <taxon>Streptophyta</taxon>
        <taxon>Embryophyta</taxon>
        <taxon>Tracheophyta</taxon>
        <taxon>Spermatophyta</taxon>
        <taxon>Magnoliopsida</taxon>
        <taxon>eudicotyledons</taxon>
        <taxon>Gunneridae</taxon>
        <taxon>Pentapetalae</taxon>
        <taxon>rosids</taxon>
        <taxon>fabids</taxon>
        <taxon>Fagales</taxon>
        <taxon>Juglandaceae</taxon>
        <taxon>Carya</taxon>
    </lineage>
</organism>
<protein>
    <recommendedName>
        <fullName evidence="1">glutathione transferase</fullName>
        <ecNumber evidence="1">2.5.1.18</ecNumber>
    </recommendedName>
</protein>
<dbReference type="CDD" id="cd03058">
    <property type="entry name" value="GST_N_Tau"/>
    <property type="match status" value="1"/>
</dbReference>
<evidence type="ECO:0000256" key="3">
    <source>
        <dbReference type="ARBA" id="ARBA00047960"/>
    </source>
</evidence>
<dbReference type="Pfam" id="PF00043">
    <property type="entry name" value="GST_C"/>
    <property type="match status" value="1"/>
</dbReference>
<dbReference type="EC" id="2.5.1.18" evidence="1"/>
<dbReference type="SFLD" id="SFLDG01152">
    <property type="entry name" value="Main.3:_Omega-_and_Tau-like"/>
    <property type="match status" value="1"/>
</dbReference>
<sequence>MADEVLLFGAWASTFSRRIEIALKLKGVEYKYFQEDLYNKSPSLLKYNPIHKKVPVLVHNGKCILESQVILEYIDETWKGYPIFPRDPYEKAIARFWSKFIDEKCLPVVFNACWGEKKEHQKAEKEATELLKYLENELGEKKYFGGEAIGYVDIVANLVAFWVGVFEEASGTTEFMTREKFPRLRNWADEFVNSSAVKRKYPSSQRQTNPLFPKSILGRRCLQIEHFTQNMHSQLVTICLLKNLGSCVSEIHYKRTNDDSVPIIMVRICFRFLTSFPCCNLSFVFLISIMNPRCLLSLMI</sequence>
<comment type="similarity">
    <text evidence="4">Belongs to the GST superfamily.</text>
</comment>
<dbReference type="InterPro" id="IPR045074">
    <property type="entry name" value="GST_C_Tau"/>
</dbReference>
<evidence type="ECO:0000259" key="5">
    <source>
        <dbReference type="PROSITE" id="PS50404"/>
    </source>
</evidence>
<keyword evidence="2" id="KW-0808">Transferase</keyword>
<feature type="domain" description="GST C-terminal" evidence="6">
    <location>
        <begin position="87"/>
        <end position="211"/>
    </location>
</feature>
<dbReference type="InterPro" id="IPR040079">
    <property type="entry name" value="Glutathione_S-Trfase"/>
</dbReference>
<dbReference type="Proteomes" id="UP000811609">
    <property type="component" value="Chromosome 10"/>
</dbReference>
<evidence type="ECO:0000256" key="2">
    <source>
        <dbReference type="ARBA" id="ARBA00022679"/>
    </source>
</evidence>
<feature type="domain" description="GST N-terminal" evidence="5">
    <location>
        <begin position="3"/>
        <end position="82"/>
    </location>
</feature>
<dbReference type="CDD" id="cd03185">
    <property type="entry name" value="GST_C_Tau"/>
    <property type="match status" value="1"/>
</dbReference>
<keyword evidence="8" id="KW-1185">Reference proteome</keyword>
<dbReference type="PROSITE" id="PS50405">
    <property type="entry name" value="GST_CTER"/>
    <property type="match status" value="1"/>
</dbReference>
<dbReference type="GO" id="GO:0005737">
    <property type="term" value="C:cytoplasm"/>
    <property type="evidence" value="ECO:0007669"/>
    <property type="project" value="TreeGrafter"/>
</dbReference>
<dbReference type="FunFam" id="1.20.1050.10:FF:000012">
    <property type="entry name" value="Tau class glutathione S-transferase"/>
    <property type="match status" value="1"/>
</dbReference>
<comment type="caution">
    <text evidence="7">The sequence shown here is derived from an EMBL/GenBank/DDBJ whole genome shotgun (WGS) entry which is preliminary data.</text>
</comment>
<dbReference type="GO" id="GO:0006749">
    <property type="term" value="P:glutathione metabolic process"/>
    <property type="evidence" value="ECO:0007669"/>
    <property type="project" value="InterPro"/>
</dbReference>
<dbReference type="InterPro" id="IPR010987">
    <property type="entry name" value="Glutathione-S-Trfase_C-like"/>
</dbReference>
<dbReference type="FunFam" id="3.40.30.10:FF:000014">
    <property type="entry name" value="Tau class glutathione S-transferase"/>
    <property type="match status" value="1"/>
</dbReference>
<dbReference type="SFLD" id="SFLDS00019">
    <property type="entry name" value="Glutathione_Transferase_(cytos"/>
    <property type="match status" value="1"/>
</dbReference>
<evidence type="ECO:0000256" key="4">
    <source>
        <dbReference type="RuleBase" id="RU003494"/>
    </source>
</evidence>
<accession>A0A8T1P805</accession>
<dbReference type="InterPro" id="IPR045073">
    <property type="entry name" value="Omega/Tau-like"/>
</dbReference>
<dbReference type="AlphaFoldDB" id="A0A8T1P805"/>
<proteinExistence type="inferred from homology"/>
<dbReference type="PANTHER" id="PTHR11260:SF676">
    <property type="entry name" value="GLUTATHIONE S-TRANSFERASE U8"/>
    <property type="match status" value="1"/>
</dbReference>
<dbReference type="InterPro" id="IPR004045">
    <property type="entry name" value="Glutathione_S-Trfase_N"/>
</dbReference>
<evidence type="ECO:0000256" key="1">
    <source>
        <dbReference type="ARBA" id="ARBA00012452"/>
    </source>
</evidence>
<dbReference type="SFLD" id="SFLDG00358">
    <property type="entry name" value="Main_(cytGST)"/>
    <property type="match status" value="1"/>
</dbReference>
<name>A0A8T1P805_CARIL</name>
<dbReference type="Pfam" id="PF02798">
    <property type="entry name" value="GST_N"/>
    <property type="match status" value="1"/>
</dbReference>
<dbReference type="PANTHER" id="PTHR11260">
    <property type="entry name" value="GLUTATHIONE S-TRANSFERASE, GST, SUPERFAMILY, GST DOMAIN CONTAINING"/>
    <property type="match status" value="1"/>
</dbReference>
<reference evidence="7" key="1">
    <citation type="submission" date="2020-12" db="EMBL/GenBank/DDBJ databases">
        <title>WGS assembly of Carya illinoinensis cv. Pawnee.</title>
        <authorList>
            <person name="Platts A."/>
            <person name="Shu S."/>
            <person name="Wright S."/>
            <person name="Barry K."/>
            <person name="Edger P."/>
            <person name="Pires J.C."/>
            <person name="Schmutz J."/>
        </authorList>
    </citation>
    <scope>NUCLEOTIDE SEQUENCE</scope>
    <source>
        <tissue evidence="7">Leaf</tissue>
    </source>
</reference>
<evidence type="ECO:0000259" key="6">
    <source>
        <dbReference type="PROSITE" id="PS50405"/>
    </source>
</evidence>
<dbReference type="PROSITE" id="PS50404">
    <property type="entry name" value="GST_NTER"/>
    <property type="match status" value="1"/>
</dbReference>
<comment type="catalytic activity">
    <reaction evidence="3">
        <text>RX + glutathione = an S-substituted glutathione + a halide anion + H(+)</text>
        <dbReference type="Rhea" id="RHEA:16437"/>
        <dbReference type="ChEBI" id="CHEBI:15378"/>
        <dbReference type="ChEBI" id="CHEBI:16042"/>
        <dbReference type="ChEBI" id="CHEBI:17792"/>
        <dbReference type="ChEBI" id="CHEBI:57925"/>
        <dbReference type="ChEBI" id="CHEBI:90779"/>
        <dbReference type="EC" id="2.5.1.18"/>
    </reaction>
</comment>
<dbReference type="GO" id="GO:0004364">
    <property type="term" value="F:glutathione transferase activity"/>
    <property type="evidence" value="ECO:0007669"/>
    <property type="project" value="UniProtKB-EC"/>
</dbReference>
<gene>
    <name evidence="7" type="ORF">CIPAW_10G149900</name>
</gene>
<evidence type="ECO:0000313" key="8">
    <source>
        <dbReference type="Proteomes" id="UP000811609"/>
    </source>
</evidence>